<comment type="subcellular location">
    <subcellularLocation>
        <location evidence="1">Nucleus</location>
    </subcellularLocation>
</comment>
<reference evidence="8" key="1">
    <citation type="submission" date="2021-01" db="EMBL/GenBank/DDBJ databases">
        <authorList>
            <person name="Corre E."/>
            <person name="Pelletier E."/>
            <person name="Niang G."/>
            <person name="Scheremetjew M."/>
            <person name="Finn R."/>
            <person name="Kale V."/>
            <person name="Holt S."/>
            <person name="Cochrane G."/>
            <person name="Meng A."/>
            <person name="Brown T."/>
            <person name="Cohen L."/>
        </authorList>
    </citation>
    <scope>NUCLEOTIDE SEQUENCE</scope>
    <source>
        <strain evidence="8">CCMP3278</strain>
    </source>
</reference>
<dbReference type="PANTHER" id="PTHR11953">
    <property type="entry name" value="EXOSOME COMPLEX COMPONENT"/>
    <property type="match status" value="1"/>
</dbReference>
<dbReference type="InterPro" id="IPR015847">
    <property type="entry name" value="ExoRNase_PH_dom2"/>
</dbReference>
<keyword evidence="5" id="KW-0539">Nucleus</keyword>
<dbReference type="InterPro" id="IPR036345">
    <property type="entry name" value="ExoRNase_PH_dom2_sf"/>
</dbReference>
<dbReference type="GO" id="GO:0016075">
    <property type="term" value="P:rRNA catabolic process"/>
    <property type="evidence" value="ECO:0007669"/>
    <property type="project" value="TreeGrafter"/>
</dbReference>
<dbReference type="InterPro" id="IPR027408">
    <property type="entry name" value="PNPase/RNase_PH_dom_sf"/>
</dbReference>
<proteinExistence type="inferred from homology"/>
<name>A0A7S0ZFP8_9RHOD</name>
<dbReference type="GO" id="GO:0003723">
    <property type="term" value="F:RNA binding"/>
    <property type="evidence" value="ECO:0007669"/>
    <property type="project" value="TreeGrafter"/>
</dbReference>
<evidence type="ECO:0000259" key="6">
    <source>
        <dbReference type="Pfam" id="PF01138"/>
    </source>
</evidence>
<evidence type="ECO:0000256" key="4">
    <source>
        <dbReference type="ARBA" id="ARBA00022835"/>
    </source>
</evidence>
<accession>A0A7S0ZFP8</accession>
<keyword evidence="3" id="KW-0698">rRNA processing</keyword>
<dbReference type="InterPro" id="IPR050080">
    <property type="entry name" value="RNase_PH"/>
</dbReference>
<organism evidence="8">
    <name type="scientific">Timspurckia oligopyrenoides</name>
    <dbReference type="NCBI Taxonomy" id="708627"/>
    <lineage>
        <taxon>Eukaryota</taxon>
        <taxon>Rhodophyta</taxon>
        <taxon>Bangiophyceae</taxon>
        <taxon>Porphyridiales</taxon>
        <taxon>Porphyridiaceae</taxon>
        <taxon>Timspurckia</taxon>
    </lineage>
</organism>
<evidence type="ECO:0000256" key="2">
    <source>
        <dbReference type="ARBA" id="ARBA00006678"/>
    </source>
</evidence>
<evidence type="ECO:0000256" key="1">
    <source>
        <dbReference type="ARBA" id="ARBA00004123"/>
    </source>
</evidence>
<protein>
    <submittedName>
        <fullName evidence="8">Uncharacterized protein</fullName>
    </submittedName>
</protein>
<dbReference type="InterPro" id="IPR001247">
    <property type="entry name" value="ExoRNase_PH_dom1"/>
</dbReference>
<dbReference type="Pfam" id="PF01138">
    <property type="entry name" value="RNase_PH"/>
    <property type="match status" value="1"/>
</dbReference>
<keyword evidence="4" id="KW-0271">Exosome</keyword>
<sequence length="273" mass="29116">MCIMNMLQETARFGGDLSDEAKLAFGGNAPVLEYGVGAVAVDSLHINGRRNGRLPHQMQDLMIEFGALTQADGSSSVTIGMTQVVASVFGPVSCPLRAQEHDCAVLQLQLRALPSCASRDQIVSLERILRDALAGCIDMKLFPRALIHMSVFVLSDDGSVLASAFNAAVCALLHAKIPMRSTPAAATACISASGDQMVLINPDLEEETVARSVVTVATLGESLALIHTEREVGDEQLFTLAFEAAVAASKVTLGCIQRLLRAQVKRDQRLLND</sequence>
<dbReference type="GO" id="GO:0006364">
    <property type="term" value="P:rRNA processing"/>
    <property type="evidence" value="ECO:0007669"/>
    <property type="project" value="UniProtKB-KW"/>
</dbReference>
<dbReference type="GO" id="GO:0071028">
    <property type="term" value="P:nuclear mRNA surveillance"/>
    <property type="evidence" value="ECO:0007669"/>
    <property type="project" value="TreeGrafter"/>
</dbReference>
<dbReference type="SUPFAM" id="SSF55666">
    <property type="entry name" value="Ribonuclease PH domain 2-like"/>
    <property type="match status" value="1"/>
</dbReference>
<dbReference type="Gene3D" id="3.30.230.70">
    <property type="entry name" value="GHMP Kinase, N-terminal domain"/>
    <property type="match status" value="1"/>
</dbReference>
<dbReference type="AlphaFoldDB" id="A0A7S0ZFP8"/>
<evidence type="ECO:0000313" key="8">
    <source>
        <dbReference type="EMBL" id="CAD8820311.1"/>
    </source>
</evidence>
<dbReference type="SUPFAM" id="SSF54211">
    <property type="entry name" value="Ribosomal protein S5 domain 2-like"/>
    <property type="match status" value="1"/>
</dbReference>
<feature type="domain" description="Exoribonuclease phosphorolytic" evidence="7">
    <location>
        <begin position="183"/>
        <end position="231"/>
    </location>
</feature>
<evidence type="ECO:0000259" key="7">
    <source>
        <dbReference type="Pfam" id="PF03725"/>
    </source>
</evidence>
<dbReference type="EMBL" id="HBFP01006590">
    <property type="protein sequence ID" value="CAD8820311.1"/>
    <property type="molecule type" value="Transcribed_RNA"/>
</dbReference>
<dbReference type="GO" id="GO:0000177">
    <property type="term" value="C:cytoplasmic exosome (RNase complex)"/>
    <property type="evidence" value="ECO:0007669"/>
    <property type="project" value="TreeGrafter"/>
</dbReference>
<gene>
    <name evidence="8" type="ORF">TOLI1172_LOCUS4703</name>
</gene>
<dbReference type="GO" id="GO:0071051">
    <property type="term" value="P:poly(A)-dependent snoRNA 3'-end processing"/>
    <property type="evidence" value="ECO:0007669"/>
    <property type="project" value="TreeGrafter"/>
</dbReference>
<evidence type="ECO:0000256" key="5">
    <source>
        <dbReference type="ARBA" id="ARBA00023242"/>
    </source>
</evidence>
<dbReference type="PANTHER" id="PTHR11953:SF1">
    <property type="entry name" value="EXOSOME COMPLEX COMPONENT RRP46"/>
    <property type="match status" value="1"/>
</dbReference>
<dbReference type="GO" id="GO:0005730">
    <property type="term" value="C:nucleolus"/>
    <property type="evidence" value="ECO:0007669"/>
    <property type="project" value="TreeGrafter"/>
</dbReference>
<dbReference type="GO" id="GO:0034475">
    <property type="term" value="P:U4 snRNA 3'-end processing"/>
    <property type="evidence" value="ECO:0007669"/>
    <property type="project" value="TreeGrafter"/>
</dbReference>
<dbReference type="Pfam" id="PF03725">
    <property type="entry name" value="RNase_PH_C"/>
    <property type="match status" value="1"/>
</dbReference>
<comment type="similarity">
    <text evidence="2">Belongs to the RNase PH family.</text>
</comment>
<dbReference type="GO" id="GO:0000176">
    <property type="term" value="C:nuclear exosome (RNase complex)"/>
    <property type="evidence" value="ECO:0007669"/>
    <property type="project" value="TreeGrafter"/>
</dbReference>
<dbReference type="InterPro" id="IPR020568">
    <property type="entry name" value="Ribosomal_Su5_D2-typ_SF"/>
</dbReference>
<feature type="domain" description="Exoribonuclease phosphorolytic" evidence="6">
    <location>
        <begin position="57"/>
        <end position="178"/>
    </location>
</feature>
<evidence type="ECO:0000256" key="3">
    <source>
        <dbReference type="ARBA" id="ARBA00022552"/>
    </source>
</evidence>